<dbReference type="AlphaFoldDB" id="A0AA86T6U8"/>
<accession>A0AA86T6U8</accession>
<protein>
    <submittedName>
        <fullName evidence="1">Uncharacterized protein</fullName>
    </submittedName>
</protein>
<organism evidence="1 2">
    <name type="scientific">Nitrospira tepida</name>
    <dbReference type="NCBI Taxonomy" id="2973512"/>
    <lineage>
        <taxon>Bacteria</taxon>
        <taxon>Pseudomonadati</taxon>
        <taxon>Nitrospirota</taxon>
        <taxon>Nitrospiria</taxon>
        <taxon>Nitrospirales</taxon>
        <taxon>Nitrospiraceae</taxon>
        <taxon>Nitrospira</taxon>
    </lineage>
</organism>
<name>A0AA86T6U8_9BACT</name>
<dbReference type="KEGG" id="nti:DNFV4_03736"/>
<dbReference type="EMBL" id="OX365700">
    <property type="protein sequence ID" value="CAI4033300.1"/>
    <property type="molecule type" value="Genomic_DNA"/>
</dbReference>
<dbReference type="Proteomes" id="UP001179121">
    <property type="component" value="Chromosome"/>
</dbReference>
<evidence type="ECO:0000313" key="1">
    <source>
        <dbReference type="EMBL" id="CAI4033300.1"/>
    </source>
</evidence>
<gene>
    <name evidence="1" type="ORF">DNFV4_03736</name>
</gene>
<dbReference type="RefSeq" id="WP_289270390.1">
    <property type="nucleotide sequence ID" value="NZ_OX365700.1"/>
</dbReference>
<sequence>MAIVTLTLHGPDRPLTLGSPVPIRIEVKNVSSGSVWMVGVLDGSETGTRYPHYLPEIKLGGRAIANPPVPEDPLVSPLRLADFHLLQPGAGFDPTTKAGASYLPVSTFANFRPSLPGRYEFQLVLSTESRSPDQWLGKFGQDVERAAVLDRLGLIPKFTVTSNLLVVEVRG</sequence>
<evidence type="ECO:0000313" key="2">
    <source>
        <dbReference type="Proteomes" id="UP001179121"/>
    </source>
</evidence>
<keyword evidence="2" id="KW-1185">Reference proteome</keyword>
<reference evidence="1" key="1">
    <citation type="submission" date="2022-10" db="EMBL/GenBank/DDBJ databases">
        <authorList>
            <person name="Koch H."/>
        </authorList>
    </citation>
    <scope>NUCLEOTIDE SEQUENCE</scope>
    <source>
        <strain evidence="1">DNF</strain>
    </source>
</reference>
<proteinExistence type="predicted"/>